<dbReference type="SMR" id="A2DJ99"/>
<dbReference type="VEuPathDB" id="TrichDB:TVAG_136170"/>
<keyword evidence="1" id="KW-0175">Coiled coil</keyword>
<feature type="coiled-coil region" evidence="1">
    <location>
        <begin position="28"/>
        <end position="304"/>
    </location>
</feature>
<sequence length="906" mass="103133">MDTASQSGSMSNWSCSQGSHTKGDLLQIQEMKLQNEQLRQIIHQLQTNLDTTNDQLAQALETASTVNGLHDEITNLKLQLQKATENGDRTRSTLKSQIIDLTNRAEEERIRLNSQIEKQSKELARAKKSAADNGKERDLLAEELSNVKNELKICLEKNNKLTKIQAKGKDKIQKLNEQLDQLAQKYADLNTAQEQLALENKGQSEKIAALEEEIQKQKSQNASLTDSLKAKSDECTDLHAAIDHLQEQYNVQKNDFEQLSDEREKLFTLVQKLNNATAEYEQEIESLKADNSALAAKAKKATALTARLFEDNFDIKAIKYPFDEELTERINKILAFDHFQSTQKIQLIINECAKDLNKLREDNEALEADNAEKLNDSEEIRSKFTETYNLLLSIMREWKNLECNEQKIDAIAFCTADEGFLKFLAEEGFKLENLNECLKFLGPLFVPQELFEPGEECFERRKALVDKIAEEDKDLAALIAALFLINERLKKQIDVLVDSADQKESINNSLKQLGIENISTAPELFDALQKKLQHLKDTRREIHMALVAARNELNSKTQQEEQYKKQIEDLKSQITNLKNENENLKNSVELYQDRILKDEQDKIDRIKKTVPTTTEKKTNPIKLDTSSSASASVIEAPKTPSVASIASRDSSDEVCQAVKSMQKALQEKVAENEQLRTELAQLKENSQAEIEEMHKKHEKAELVLYNQVHELQDALDATSKKLSQTRKKAKSVVNEMKAQHESDLQCAMKSLNDNQAESAAKINELQEKAEKACVLTKQFQETIGQLDAKIRELDEENISLRRNVTAAENKSQLMQEKLAKEQKSAAAAANVKMLNIETQHQKELKELKQKVEQEKQRAIDFFTSHLGALYGIVDLDFDENSLTRLFSRIQADLNKLKFFQEQATKL</sequence>
<evidence type="ECO:0000256" key="1">
    <source>
        <dbReference type="SAM" id="Coils"/>
    </source>
</evidence>
<feature type="coiled-coil region" evidence="1">
    <location>
        <begin position="349"/>
        <end position="383"/>
    </location>
</feature>
<reference evidence="3" key="1">
    <citation type="submission" date="2006-10" db="EMBL/GenBank/DDBJ databases">
        <authorList>
            <person name="Amadeo P."/>
            <person name="Zhao Q."/>
            <person name="Wortman J."/>
            <person name="Fraser-Liggett C."/>
            <person name="Carlton J."/>
        </authorList>
    </citation>
    <scope>NUCLEOTIDE SEQUENCE</scope>
    <source>
        <strain evidence="3">G3</strain>
    </source>
</reference>
<reference evidence="3" key="2">
    <citation type="journal article" date="2007" name="Science">
        <title>Draft genome sequence of the sexually transmitted pathogen Trichomonas vaginalis.</title>
        <authorList>
            <person name="Carlton J.M."/>
            <person name="Hirt R.P."/>
            <person name="Silva J.C."/>
            <person name="Delcher A.L."/>
            <person name="Schatz M."/>
            <person name="Zhao Q."/>
            <person name="Wortman J.R."/>
            <person name="Bidwell S.L."/>
            <person name="Alsmark U.C.M."/>
            <person name="Besteiro S."/>
            <person name="Sicheritz-Ponten T."/>
            <person name="Noel C.J."/>
            <person name="Dacks J.B."/>
            <person name="Foster P.G."/>
            <person name="Simillion C."/>
            <person name="Van de Peer Y."/>
            <person name="Miranda-Saavedra D."/>
            <person name="Barton G.J."/>
            <person name="Westrop G.D."/>
            <person name="Mueller S."/>
            <person name="Dessi D."/>
            <person name="Fiori P.L."/>
            <person name="Ren Q."/>
            <person name="Paulsen I."/>
            <person name="Zhang H."/>
            <person name="Bastida-Corcuera F.D."/>
            <person name="Simoes-Barbosa A."/>
            <person name="Brown M.T."/>
            <person name="Hayes R.D."/>
            <person name="Mukherjee M."/>
            <person name="Okumura C.Y."/>
            <person name="Schneider R."/>
            <person name="Smith A.J."/>
            <person name="Vanacova S."/>
            <person name="Villalvazo M."/>
            <person name="Haas B.J."/>
            <person name="Pertea M."/>
            <person name="Feldblyum T.V."/>
            <person name="Utterback T.R."/>
            <person name="Shu C.L."/>
            <person name="Osoegawa K."/>
            <person name="de Jong P.J."/>
            <person name="Hrdy I."/>
            <person name="Horvathova L."/>
            <person name="Zubacova Z."/>
            <person name="Dolezal P."/>
            <person name="Malik S.B."/>
            <person name="Logsdon J.M. Jr."/>
            <person name="Henze K."/>
            <person name="Gupta A."/>
            <person name="Wang C.C."/>
            <person name="Dunne R.L."/>
            <person name="Upcroft J.A."/>
            <person name="Upcroft P."/>
            <person name="White O."/>
            <person name="Salzberg S.L."/>
            <person name="Tang P."/>
            <person name="Chiu C.-H."/>
            <person name="Lee Y.-S."/>
            <person name="Embley T.M."/>
            <person name="Coombs G.H."/>
            <person name="Mottram J.C."/>
            <person name="Tachezy J."/>
            <person name="Fraser-Liggett C.M."/>
            <person name="Johnson P.J."/>
        </authorList>
    </citation>
    <scope>NUCLEOTIDE SEQUENCE [LARGE SCALE GENOMIC DNA]</scope>
    <source>
        <strain evidence="3">G3</strain>
    </source>
</reference>
<feature type="coiled-coil region" evidence="1">
    <location>
        <begin position="658"/>
        <end position="857"/>
    </location>
</feature>
<dbReference type="OrthoDB" id="10663965at2759"/>
<dbReference type="STRING" id="5722.A2DJ99"/>
<protein>
    <submittedName>
        <fullName evidence="3">Uncharacterized protein</fullName>
    </submittedName>
</protein>
<dbReference type="OMA" id="QKIMYMD"/>
<accession>A2DJ99</accession>
<feature type="coiled-coil region" evidence="1">
    <location>
        <begin position="546"/>
        <end position="601"/>
    </location>
</feature>
<dbReference type="KEGG" id="tva:5465014"/>
<keyword evidence="4" id="KW-1185">Reference proteome</keyword>
<feature type="region of interest" description="Disordered" evidence="2">
    <location>
        <begin position="1"/>
        <end position="20"/>
    </location>
</feature>
<dbReference type="VEuPathDB" id="TrichDB:TVAGG3_0543850"/>
<evidence type="ECO:0000313" key="4">
    <source>
        <dbReference type="Proteomes" id="UP000001542"/>
    </source>
</evidence>
<dbReference type="Proteomes" id="UP000001542">
    <property type="component" value="Unassembled WGS sequence"/>
</dbReference>
<organism evidence="3 4">
    <name type="scientific">Trichomonas vaginalis (strain ATCC PRA-98 / G3)</name>
    <dbReference type="NCBI Taxonomy" id="412133"/>
    <lineage>
        <taxon>Eukaryota</taxon>
        <taxon>Metamonada</taxon>
        <taxon>Parabasalia</taxon>
        <taxon>Trichomonadida</taxon>
        <taxon>Trichomonadidae</taxon>
        <taxon>Trichomonas</taxon>
    </lineage>
</organism>
<gene>
    <name evidence="3" type="ORF">TVAG_136170</name>
</gene>
<name>A2DJ99_TRIV3</name>
<dbReference type="InParanoid" id="A2DJ99"/>
<evidence type="ECO:0000256" key="2">
    <source>
        <dbReference type="SAM" id="MobiDB-lite"/>
    </source>
</evidence>
<dbReference type="EMBL" id="DS113207">
    <property type="protein sequence ID" value="EAY19486.1"/>
    <property type="molecule type" value="Genomic_DNA"/>
</dbReference>
<dbReference type="AlphaFoldDB" id="A2DJ99"/>
<proteinExistence type="predicted"/>
<dbReference type="RefSeq" id="XP_001580472.1">
    <property type="nucleotide sequence ID" value="XM_001580422.1"/>
</dbReference>
<evidence type="ECO:0000313" key="3">
    <source>
        <dbReference type="EMBL" id="EAY19486.1"/>
    </source>
</evidence>